<keyword evidence="1" id="KW-0472">Membrane</keyword>
<keyword evidence="1" id="KW-0812">Transmembrane</keyword>
<feature type="transmembrane region" description="Helical" evidence="1">
    <location>
        <begin position="72"/>
        <end position="97"/>
    </location>
</feature>
<evidence type="ECO:0000313" key="4">
    <source>
        <dbReference type="Proteomes" id="UP000031847"/>
    </source>
</evidence>
<feature type="transmembrane region" description="Helical" evidence="1">
    <location>
        <begin position="161"/>
        <end position="179"/>
    </location>
</feature>
<feature type="transmembrane region" description="Helical" evidence="1">
    <location>
        <begin position="32"/>
        <end position="52"/>
    </location>
</feature>
<sequence>MNVTTDTVKQIFKNLHDYNPVVSGVIDKVTKVLIPISLALLAILFMVEWLEFRKQLIKEGGTPTMELLANLAIRYLMAYALIMLSPYIVDALIWLGIQISEWINSVMPSQNLKTTIPTIKGSIAWYEKPFLYVLMAIAQVVDWLGSWITSIIVYLRALTLFFYKGLAPLMVVFFMNDELRSISLGFLKQLGALVIQGSLLILIIGIYPAIVSSDFLTVSASGDFLSNVGAFFTVIGKAVIFILLIIGSQRLANKLMGVLG</sequence>
<reference evidence="5" key="2">
    <citation type="submission" date="2015-10" db="EMBL/GenBank/DDBJ databases">
        <title>Draft Genome Sequences of 11 Lactococcus lactis subspecies cremoris strains.</title>
        <authorList>
            <person name="Wels M."/>
            <person name="Backus L."/>
            <person name="Boekhorst J."/>
            <person name="Dijkstra A."/>
            <person name="Beerthuizen M."/>
            <person name="Kelly W."/>
            <person name="Siezen R."/>
            <person name="Bachmann H."/>
            <person name="Van Hijum S."/>
        </authorList>
    </citation>
    <scope>NUCLEOTIDE SEQUENCE [LARGE SCALE GENOMIC DNA]</scope>
    <source>
        <strain evidence="5">N42</strain>
    </source>
</reference>
<evidence type="ECO:0000313" key="5">
    <source>
        <dbReference type="Proteomes" id="UP000052991"/>
    </source>
</evidence>
<keyword evidence="1" id="KW-1133">Transmembrane helix</keyword>
<evidence type="ECO:0000313" key="3">
    <source>
        <dbReference type="EMBL" id="KSU26575.1"/>
    </source>
</evidence>
<reference evidence="3" key="3">
    <citation type="journal article" date="2017" name="Genome Announc.">
        <title>Draft Genome Sequences of 24 Lactococcus lactis Strains.</title>
        <authorList>
            <person name="Backus L."/>
            <person name="Wels M."/>
            <person name="Boekhorst J."/>
            <person name="Dijkstra A.R."/>
            <person name="Beerthuyzen M."/>
            <person name="Kelly W.J."/>
            <person name="Siezen R.J."/>
            <person name="van Hijum S.A."/>
            <person name="Bachmann H."/>
        </authorList>
    </citation>
    <scope>NUCLEOTIDE SEQUENCE</scope>
    <source>
        <strain evidence="3">N42</strain>
    </source>
</reference>
<dbReference type="RefSeq" id="WP_025016802.1">
    <property type="nucleotide sequence ID" value="NZ_BAABQR010000002.1"/>
</dbReference>
<dbReference type="Proteomes" id="UP000031847">
    <property type="component" value="Unassembled WGS sequence"/>
</dbReference>
<comment type="caution">
    <text evidence="2">The sequence shown here is derived from an EMBL/GenBank/DDBJ whole genome shotgun (WGS) entry which is preliminary data.</text>
</comment>
<dbReference type="AlphaFoldDB" id="A0A0B8QTF0"/>
<name>A0A0B8QTF0_LACLL</name>
<feature type="transmembrane region" description="Helical" evidence="1">
    <location>
        <begin position="191"/>
        <end position="212"/>
    </location>
</feature>
<accession>A0A0B8QTF0</accession>
<protein>
    <submittedName>
        <fullName evidence="2">Predicted integral membrane protein</fullName>
    </submittedName>
</protein>
<organism evidence="2 4">
    <name type="scientific">Lactococcus lactis subsp. lactis</name>
    <name type="common">Streptococcus lactis</name>
    <dbReference type="NCBI Taxonomy" id="1360"/>
    <lineage>
        <taxon>Bacteria</taxon>
        <taxon>Bacillati</taxon>
        <taxon>Bacillota</taxon>
        <taxon>Bacilli</taxon>
        <taxon>Lactobacillales</taxon>
        <taxon>Streptococcaceae</taxon>
        <taxon>Lactococcus</taxon>
    </lineage>
</organism>
<dbReference type="EMBL" id="LKLW01000090">
    <property type="protein sequence ID" value="KSU26575.1"/>
    <property type="molecule type" value="Genomic_DNA"/>
</dbReference>
<feature type="transmembrane region" description="Helical" evidence="1">
    <location>
        <begin position="224"/>
        <end position="246"/>
    </location>
</feature>
<dbReference type="PATRIC" id="fig|1360.116.peg.1304"/>
<proteinExistence type="predicted"/>
<reference evidence="2 4" key="1">
    <citation type="submission" date="2015-01" db="EMBL/GenBank/DDBJ databases">
        <title>Lactococcus lactis subsp.lactis JCM 5805 whole genome shotgun sequence.</title>
        <authorList>
            <person name="Fujii T."/>
            <person name="Tomita Y."/>
            <person name="Ikushima S."/>
            <person name="Fujiwara D."/>
        </authorList>
    </citation>
    <scope>NUCLEOTIDE SEQUENCE [LARGE SCALE GENOMIC DNA]</scope>
    <source>
        <strain evidence="2 4">JCM 5805</strain>
    </source>
</reference>
<dbReference type="Proteomes" id="UP000052991">
    <property type="component" value="Unassembled WGS sequence"/>
</dbReference>
<evidence type="ECO:0000256" key="1">
    <source>
        <dbReference type="SAM" id="Phobius"/>
    </source>
</evidence>
<dbReference type="EMBL" id="BBSI01000022">
    <property type="protein sequence ID" value="GAM80257.1"/>
    <property type="molecule type" value="Genomic_DNA"/>
</dbReference>
<evidence type="ECO:0000313" key="2">
    <source>
        <dbReference type="EMBL" id="GAM80257.1"/>
    </source>
</evidence>
<gene>
    <name evidence="2" type="ORF">JCM5805K_1368</name>
    <name evidence="3" type="ORF">N42_1513</name>
</gene>